<reference evidence="1 2" key="1">
    <citation type="submission" date="2021-07" db="EMBL/GenBank/DDBJ databases">
        <title>Draft genome sequence of carbapenem-resistant Aeromonas spp. in Japan.</title>
        <authorList>
            <person name="Maehana S."/>
            <person name="Suzuki M."/>
            <person name="Kitasato H."/>
        </authorList>
    </citation>
    <scope>NUCLEOTIDE SEQUENCE [LARGE SCALE GENOMIC DNA]</scope>
    <source>
        <strain evidence="1 2">KAM382</strain>
    </source>
</reference>
<dbReference type="Proteomes" id="UP000737420">
    <property type="component" value="Unassembled WGS sequence"/>
</dbReference>
<protein>
    <submittedName>
        <fullName evidence="1">Uncharacterized protein</fullName>
    </submittedName>
</protein>
<sequence length="73" mass="8045">MVSPGLSPGGLSKVMDAALPYEMNAAGRCDPGARLHPTAAFERPARAKNRTHSARFCLEKLNDFRYTHTKTEQ</sequence>
<comment type="caution">
    <text evidence="1">The sequence shown here is derived from an EMBL/GenBank/DDBJ whole genome shotgun (WGS) entry which is preliminary data.</text>
</comment>
<evidence type="ECO:0000313" key="1">
    <source>
        <dbReference type="EMBL" id="GJB90988.1"/>
    </source>
</evidence>
<evidence type="ECO:0000313" key="2">
    <source>
        <dbReference type="Proteomes" id="UP000737420"/>
    </source>
</evidence>
<dbReference type="EMBL" id="BPOP01000007">
    <property type="protein sequence ID" value="GJB90988.1"/>
    <property type="molecule type" value="Genomic_DNA"/>
</dbReference>
<gene>
    <name evidence="1" type="ORF">KAM382_10490</name>
</gene>
<name>A0ABD0B4J0_AERCA</name>
<accession>A0ABD0B4J0</accession>
<dbReference type="AlphaFoldDB" id="A0ABD0B4J0"/>
<proteinExistence type="predicted"/>
<organism evidence="1 2">
    <name type="scientific">Aeromonas caviae</name>
    <name type="common">Aeromonas punctata</name>
    <dbReference type="NCBI Taxonomy" id="648"/>
    <lineage>
        <taxon>Bacteria</taxon>
        <taxon>Pseudomonadati</taxon>
        <taxon>Pseudomonadota</taxon>
        <taxon>Gammaproteobacteria</taxon>
        <taxon>Aeromonadales</taxon>
        <taxon>Aeromonadaceae</taxon>
        <taxon>Aeromonas</taxon>
    </lineage>
</organism>